<name>A0A0V0RMQ5_9BILA</name>
<dbReference type="EMBL" id="JYDL01000125">
    <property type="protein sequence ID" value="KRX15703.1"/>
    <property type="molecule type" value="Genomic_DNA"/>
</dbReference>
<keyword evidence="2" id="KW-1185">Reference proteome</keyword>
<sequence>MVDANFKLIQELTESRDVTIELRKVQTWQANLPVFIIGLQNRIRRLLDGHGRFHLRQQAQETVP</sequence>
<accession>A0A0V0RMQ5</accession>
<organism evidence="1 2">
    <name type="scientific">Trichinella nelsoni</name>
    <dbReference type="NCBI Taxonomy" id="6336"/>
    <lineage>
        <taxon>Eukaryota</taxon>
        <taxon>Metazoa</taxon>
        <taxon>Ecdysozoa</taxon>
        <taxon>Nematoda</taxon>
        <taxon>Enoplea</taxon>
        <taxon>Dorylaimia</taxon>
        <taxon>Trichinellida</taxon>
        <taxon>Trichinellidae</taxon>
        <taxon>Trichinella</taxon>
    </lineage>
</organism>
<reference evidence="1 2" key="1">
    <citation type="submission" date="2015-01" db="EMBL/GenBank/DDBJ databases">
        <title>Evolution of Trichinella species and genotypes.</title>
        <authorList>
            <person name="Korhonen P.K."/>
            <person name="Edoardo P."/>
            <person name="Giuseppe L.R."/>
            <person name="Gasser R.B."/>
        </authorList>
    </citation>
    <scope>NUCLEOTIDE SEQUENCE [LARGE SCALE GENOMIC DNA]</scope>
    <source>
        <strain evidence="1">ISS37</strain>
    </source>
</reference>
<dbReference type="Proteomes" id="UP000054630">
    <property type="component" value="Unassembled WGS sequence"/>
</dbReference>
<evidence type="ECO:0000313" key="1">
    <source>
        <dbReference type="EMBL" id="KRX15703.1"/>
    </source>
</evidence>
<gene>
    <name evidence="1" type="ORF">T07_2066</name>
</gene>
<proteinExistence type="predicted"/>
<comment type="caution">
    <text evidence="1">The sequence shown here is derived from an EMBL/GenBank/DDBJ whole genome shotgun (WGS) entry which is preliminary data.</text>
</comment>
<dbReference type="AlphaFoldDB" id="A0A0V0RMQ5"/>
<protein>
    <submittedName>
        <fullName evidence="1">Uncharacterized protein</fullName>
    </submittedName>
</protein>
<evidence type="ECO:0000313" key="2">
    <source>
        <dbReference type="Proteomes" id="UP000054630"/>
    </source>
</evidence>